<keyword evidence="2 5" id="KW-0812">Transmembrane</keyword>
<comment type="caution">
    <text evidence="7">The sequence shown here is derived from an EMBL/GenBank/DDBJ whole genome shotgun (WGS) entry which is preliminary data.</text>
</comment>
<evidence type="ECO:0000313" key="7">
    <source>
        <dbReference type="EMBL" id="CAB3386859.1"/>
    </source>
</evidence>
<dbReference type="AlphaFoldDB" id="A0A8S1E1L7"/>
<comment type="subcellular location">
    <subcellularLocation>
        <location evidence="1">Membrane</location>
        <topology evidence="1">Single-pass type I membrane protein</topology>
    </subcellularLocation>
</comment>
<name>A0A8S1E1L7_9INSE</name>
<sequence length="362" mass="41119">MGFYQYLLLVLTTNALVTSISQAGTIFPRRFLKNFGNFTDLTDPHFSTRWTIVQSENLVNLFWVDMDEDEGAIAMPLELSTLVISLPFDMNILGHIVRKVEVMREGGIRSADPDLPWDAIPLRIEMFDEFTPCPIRYRLHGQSLSVQWDFGYKYCQNGTELSFQLKIYATGRIAFIYKKTPFENLNDTQIPDISNKFGVSYQYNVTGTNDTFLLGLQLKANETDIKSNTIMFVRPQPLCMNFRNSSSCLIDSKNASIPLSCAWCPRIGICSSKQDFLQNVWNDNDCEPPENSDPDNYSSVLSKRSREYNMRSKVLTVGILVSIPLLAALVFSGYIGYTQINKRCVFGAHMKAGRMDSLTMVK</sequence>
<keyword evidence="4 5" id="KW-1133">Transmembrane helix</keyword>
<dbReference type="Proteomes" id="UP000494165">
    <property type="component" value="Unassembled WGS sequence"/>
</dbReference>
<gene>
    <name evidence="7" type="ORF">CLODIP_2_CD07364</name>
</gene>
<protein>
    <recommendedName>
        <fullName evidence="9">PSI domain-containing protein</fullName>
    </recommendedName>
</protein>
<feature type="chain" id="PRO_5035806918" description="PSI domain-containing protein" evidence="6">
    <location>
        <begin position="24"/>
        <end position="362"/>
    </location>
</feature>
<keyword evidence="5" id="KW-0472">Membrane</keyword>
<dbReference type="GO" id="GO:0016020">
    <property type="term" value="C:membrane"/>
    <property type="evidence" value="ECO:0007669"/>
    <property type="project" value="UniProtKB-SubCell"/>
</dbReference>
<keyword evidence="3 6" id="KW-0732">Signal</keyword>
<evidence type="ECO:0000313" key="8">
    <source>
        <dbReference type="Proteomes" id="UP000494165"/>
    </source>
</evidence>
<feature type="signal peptide" evidence="6">
    <location>
        <begin position="1"/>
        <end position="23"/>
    </location>
</feature>
<keyword evidence="8" id="KW-1185">Reference proteome</keyword>
<organism evidence="7 8">
    <name type="scientific">Cloeon dipterum</name>
    <dbReference type="NCBI Taxonomy" id="197152"/>
    <lineage>
        <taxon>Eukaryota</taxon>
        <taxon>Metazoa</taxon>
        <taxon>Ecdysozoa</taxon>
        <taxon>Arthropoda</taxon>
        <taxon>Hexapoda</taxon>
        <taxon>Insecta</taxon>
        <taxon>Pterygota</taxon>
        <taxon>Palaeoptera</taxon>
        <taxon>Ephemeroptera</taxon>
        <taxon>Pisciforma</taxon>
        <taxon>Baetidae</taxon>
        <taxon>Cloeon</taxon>
    </lineage>
</organism>
<evidence type="ECO:0008006" key="9">
    <source>
        <dbReference type="Google" id="ProtNLM"/>
    </source>
</evidence>
<evidence type="ECO:0000256" key="6">
    <source>
        <dbReference type="SAM" id="SignalP"/>
    </source>
</evidence>
<evidence type="ECO:0000256" key="4">
    <source>
        <dbReference type="ARBA" id="ARBA00022989"/>
    </source>
</evidence>
<evidence type="ECO:0000256" key="5">
    <source>
        <dbReference type="SAM" id="Phobius"/>
    </source>
</evidence>
<reference evidence="7 8" key="1">
    <citation type="submission" date="2020-04" db="EMBL/GenBank/DDBJ databases">
        <authorList>
            <person name="Alioto T."/>
            <person name="Alioto T."/>
            <person name="Gomez Garrido J."/>
        </authorList>
    </citation>
    <scope>NUCLEOTIDE SEQUENCE [LARGE SCALE GENOMIC DNA]</scope>
</reference>
<dbReference type="PANTHER" id="PTHR13055:SF12">
    <property type="entry name" value="LD40707P"/>
    <property type="match status" value="1"/>
</dbReference>
<evidence type="ECO:0000256" key="3">
    <source>
        <dbReference type="ARBA" id="ARBA00022729"/>
    </source>
</evidence>
<dbReference type="InterPro" id="IPR031152">
    <property type="entry name" value="PLXDC"/>
</dbReference>
<proteinExistence type="predicted"/>
<accession>A0A8S1E1L7</accession>
<evidence type="ECO:0000256" key="2">
    <source>
        <dbReference type="ARBA" id="ARBA00022692"/>
    </source>
</evidence>
<evidence type="ECO:0000256" key="1">
    <source>
        <dbReference type="ARBA" id="ARBA00004479"/>
    </source>
</evidence>
<feature type="transmembrane region" description="Helical" evidence="5">
    <location>
        <begin position="314"/>
        <end position="337"/>
    </location>
</feature>
<dbReference type="PANTHER" id="PTHR13055">
    <property type="entry name" value="TUMOR ENDOTHELIAL MARKER 7 RELATED"/>
    <property type="match status" value="1"/>
</dbReference>
<dbReference type="EMBL" id="CADEPI010000515">
    <property type="protein sequence ID" value="CAB3386859.1"/>
    <property type="molecule type" value="Genomic_DNA"/>
</dbReference>